<comment type="pathway">
    <text evidence="11">Glycan degradation; trehalose degradation; D-glucose from alpha,alpha-trehalose: step 1/1.</text>
</comment>
<dbReference type="Gene3D" id="1.50.10.10">
    <property type="match status" value="1"/>
</dbReference>
<dbReference type="SUPFAM" id="SSF48208">
    <property type="entry name" value="Six-hairpin glycosidases"/>
    <property type="match status" value="1"/>
</dbReference>
<dbReference type="GO" id="GO:0005993">
    <property type="term" value="P:trehalose catabolic process"/>
    <property type="evidence" value="ECO:0007669"/>
    <property type="project" value="UniProtKB-ARBA"/>
</dbReference>
<evidence type="ECO:0000256" key="3">
    <source>
        <dbReference type="ARBA" id="ARBA00012757"/>
    </source>
</evidence>
<feature type="domain" description="GH15-like" evidence="12">
    <location>
        <begin position="219"/>
        <end position="581"/>
    </location>
</feature>
<dbReference type="AlphaFoldDB" id="A0A9X1YLU5"/>
<evidence type="ECO:0000256" key="4">
    <source>
        <dbReference type="ARBA" id="ARBA00019905"/>
    </source>
</evidence>
<dbReference type="Proteomes" id="UP001139353">
    <property type="component" value="Unassembled WGS sequence"/>
</dbReference>
<dbReference type="InterPro" id="IPR011613">
    <property type="entry name" value="GH15-like"/>
</dbReference>
<dbReference type="GO" id="GO:0004555">
    <property type="term" value="F:alpha,alpha-trehalase activity"/>
    <property type="evidence" value="ECO:0007669"/>
    <property type="project" value="UniProtKB-EC"/>
</dbReference>
<evidence type="ECO:0000256" key="2">
    <source>
        <dbReference type="ARBA" id="ARBA00006188"/>
    </source>
</evidence>
<reference evidence="14" key="1">
    <citation type="submission" date="2021-11" db="EMBL/GenBank/DDBJ databases">
        <title>BS-T2-15 a new species belonging to the Comamonadaceae family isolated from the soil of a French oak forest.</title>
        <authorList>
            <person name="Mieszkin S."/>
            <person name="Alain K."/>
        </authorList>
    </citation>
    <scope>NUCLEOTIDE SEQUENCE</scope>
    <source>
        <strain evidence="14">BS-T2-15</strain>
    </source>
</reference>
<sequence>MPSPIEDYALIGNQETVALVGRDGSIDWMGMPRFDSPACFAALLGAPEHGRWLIAPVDAAATVTRAYRDGSTVLETRFATAGGEVSVIDFMARRDGASDLMRIVRGVRGRVAMRTELVVRFDYGVVVPWVSRQQDGRLHFTAGPDRLTLATPLELRGEDLRTVGDFELGAGDELTFALTWQPSWRDDQPAPDVAQALTQVEAQWDAWSARLPEGDQVSEAVRRSLVTLKALAHWETGGIIAAATTSLPEKIGGTRNWDYRFCWLRDATFTLYALLGLGFVDEAEAWRAWLVRAVAGSPDDLQIMYGVAGERRLDEYEVPWLPGYENSAPVRVGNAAAGQVQLDVYGEVLDALYVARKAGLAYDERSWSVECAMVRHLESIWNEPDDGIWEVRGGRRHFVHSKVMAWVAFDRAVRSATEFGLEGPVEHWKHVRDAIHDQVCERGFDAAQDSFVQSYGSSALDASLLLIAVVGFLPPEDPRIRGTLAAIEKGLLRDGLVLRYDTGDSKDGLPPGEGAFLACTFWLADNYLLQDRVDEAQAVFDRLLAYRNDVGLLAEEYDPVAKRQLGNFPQAFSHLALINTATGLAAGRAGTAHQRAAGSSETKG</sequence>
<dbReference type="Pfam" id="PF19291">
    <property type="entry name" value="TREH_N"/>
    <property type="match status" value="1"/>
</dbReference>
<keyword evidence="6" id="KW-0119">Carbohydrate metabolism</keyword>
<keyword evidence="15" id="KW-1185">Reference proteome</keyword>
<dbReference type="PANTHER" id="PTHR31616:SF0">
    <property type="entry name" value="GLUCAN 1,4-ALPHA-GLUCOSIDASE"/>
    <property type="match status" value="1"/>
</dbReference>
<evidence type="ECO:0000259" key="13">
    <source>
        <dbReference type="Pfam" id="PF19291"/>
    </source>
</evidence>
<evidence type="ECO:0000256" key="5">
    <source>
        <dbReference type="ARBA" id="ARBA00022801"/>
    </source>
</evidence>
<comment type="similarity">
    <text evidence="2">Belongs to the glycosyl hydrolase 15 family.</text>
</comment>
<dbReference type="EMBL" id="JAJLJH010000003">
    <property type="protein sequence ID" value="MCK9686737.1"/>
    <property type="molecule type" value="Genomic_DNA"/>
</dbReference>
<name>A0A9X1YLU5_9BURK</name>
<comment type="catalytic activity">
    <reaction evidence="1">
        <text>alpha,alpha-trehalose + H2O = alpha-D-glucose + beta-D-glucose</text>
        <dbReference type="Rhea" id="RHEA:32675"/>
        <dbReference type="ChEBI" id="CHEBI:15377"/>
        <dbReference type="ChEBI" id="CHEBI:15903"/>
        <dbReference type="ChEBI" id="CHEBI:16551"/>
        <dbReference type="ChEBI" id="CHEBI:17925"/>
        <dbReference type="EC" id="3.2.1.28"/>
    </reaction>
</comment>
<feature type="domain" description="Trehalase-like N-terminal" evidence="13">
    <location>
        <begin position="3"/>
        <end position="150"/>
    </location>
</feature>
<dbReference type="InterPro" id="IPR008928">
    <property type="entry name" value="6-hairpin_glycosidase_sf"/>
</dbReference>
<dbReference type="PANTHER" id="PTHR31616">
    <property type="entry name" value="TREHALASE"/>
    <property type="match status" value="1"/>
</dbReference>
<comment type="caution">
    <text evidence="14">The sequence shown here is derived from an EMBL/GenBank/DDBJ whole genome shotgun (WGS) entry which is preliminary data.</text>
</comment>
<protein>
    <recommendedName>
        <fullName evidence="4">Trehalase</fullName>
        <ecNumber evidence="3">3.2.1.28</ecNumber>
    </recommendedName>
    <alternativeName>
        <fullName evidence="8">Alpha,alpha-trehalase</fullName>
    </alternativeName>
    <alternativeName>
        <fullName evidence="9">Alpha,alpha-trehalose glucohydrolase</fullName>
    </alternativeName>
</protein>
<dbReference type="InterPro" id="IPR045582">
    <property type="entry name" value="Trehalase-like_N"/>
</dbReference>
<evidence type="ECO:0000256" key="10">
    <source>
        <dbReference type="ARBA" id="ARBA00053030"/>
    </source>
</evidence>
<dbReference type="Pfam" id="PF00723">
    <property type="entry name" value="Glyco_hydro_15"/>
    <property type="match status" value="1"/>
</dbReference>
<evidence type="ECO:0000256" key="7">
    <source>
        <dbReference type="ARBA" id="ARBA00023295"/>
    </source>
</evidence>
<evidence type="ECO:0000256" key="1">
    <source>
        <dbReference type="ARBA" id="ARBA00001576"/>
    </source>
</evidence>
<keyword evidence="5 14" id="KW-0378">Hydrolase</keyword>
<evidence type="ECO:0000313" key="15">
    <source>
        <dbReference type="Proteomes" id="UP001139353"/>
    </source>
</evidence>
<gene>
    <name evidence="14" type="ORF">LPC04_13575</name>
</gene>
<evidence type="ECO:0000256" key="6">
    <source>
        <dbReference type="ARBA" id="ARBA00023277"/>
    </source>
</evidence>
<dbReference type="InterPro" id="IPR012341">
    <property type="entry name" value="6hp_glycosidase-like_sf"/>
</dbReference>
<dbReference type="EC" id="3.2.1.28" evidence="3"/>
<evidence type="ECO:0000256" key="8">
    <source>
        <dbReference type="ARBA" id="ARBA00030473"/>
    </source>
</evidence>
<dbReference type="FunFam" id="1.50.10.10:FF:000005">
    <property type="entry name" value="Glycosyl hydrolase, glucoamylase"/>
    <property type="match status" value="1"/>
</dbReference>
<proteinExistence type="inferred from homology"/>
<evidence type="ECO:0000313" key="14">
    <source>
        <dbReference type="EMBL" id="MCK9686737.1"/>
    </source>
</evidence>
<accession>A0A9X1YLU5</accession>
<organism evidence="14 15">
    <name type="scientific">Scleromatobacter humisilvae</name>
    <dbReference type="NCBI Taxonomy" id="2897159"/>
    <lineage>
        <taxon>Bacteria</taxon>
        <taxon>Pseudomonadati</taxon>
        <taxon>Pseudomonadota</taxon>
        <taxon>Betaproteobacteria</taxon>
        <taxon>Burkholderiales</taxon>
        <taxon>Sphaerotilaceae</taxon>
        <taxon>Scleromatobacter</taxon>
    </lineage>
</organism>
<dbReference type="RefSeq" id="WP_275682778.1">
    <property type="nucleotide sequence ID" value="NZ_JAJLJH010000003.1"/>
</dbReference>
<comment type="cofactor">
    <cofactor evidence="10">
        <name>phosphate</name>
        <dbReference type="ChEBI" id="CHEBI:43474"/>
    </cofactor>
</comment>
<keyword evidence="7" id="KW-0326">Glycosidase</keyword>
<evidence type="ECO:0000256" key="11">
    <source>
        <dbReference type="ARBA" id="ARBA00060615"/>
    </source>
</evidence>
<evidence type="ECO:0000259" key="12">
    <source>
        <dbReference type="Pfam" id="PF00723"/>
    </source>
</evidence>
<evidence type="ECO:0000256" key="9">
    <source>
        <dbReference type="ARBA" id="ARBA00031637"/>
    </source>
</evidence>